<dbReference type="PRINTS" id="PR00032">
    <property type="entry name" value="HTHARAC"/>
</dbReference>
<dbReference type="InterPro" id="IPR018062">
    <property type="entry name" value="HTH_AraC-typ_CS"/>
</dbReference>
<keyword evidence="6" id="KW-1185">Reference proteome</keyword>
<sequence>MPSLLDLLLVSMIRAWMAESGTGVWPAALTETVTAAALRALHTDPAAHWSNDRLAAEVGVSRATLTRRFATLVGQPPMGYLTWWRLTRAAGLLRETTDPLSAIAEQVGYATTYAFAHAFKKQFGMSPGRYRNGATTTGR</sequence>
<dbReference type="AlphaFoldDB" id="A0A7G1KKD8"/>
<evidence type="ECO:0000259" key="4">
    <source>
        <dbReference type="PROSITE" id="PS01124"/>
    </source>
</evidence>
<dbReference type="SMART" id="SM00342">
    <property type="entry name" value="HTH_ARAC"/>
    <property type="match status" value="1"/>
</dbReference>
<dbReference type="PANTHER" id="PTHR46796:SF13">
    <property type="entry name" value="HTH-TYPE TRANSCRIPTIONAL ACTIVATOR RHAS"/>
    <property type="match status" value="1"/>
</dbReference>
<dbReference type="Pfam" id="PF12833">
    <property type="entry name" value="HTH_18"/>
    <property type="match status" value="1"/>
</dbReference>
<evidence type="ECO:0000313" key="5">
    <source>
        <dbReference type="EMBL" id="BCK54663.1"/>
    </source>
</evidence>
<dbReference type="InterPro" id="IPR018060">
    <property type="entry name" value="HTH_AraC"/>
</dbReference>
<dbReference type="PROSITE" id="PS00041">
    <property type="entry name" value="HTH_ARAC_FAMILY_1"/>
    <property type="match status" value="1"/>
</dbReference>
<keyword evidence="2" id="KW-0238">DNA-binding</keyword>
<evidence type="ECO:0000256" key="1">
    <source>
        <dbReference type="ARBA" id="ARBA00023015"/>
    </source>
</evidence>
<dbReference type="RefSeq" id="WP_232110976.1">
    <property type="nucleotide sequence ID" value="NZ_AP023396.1"/>
</dbReference>
<dbReference type="GO" id="GO:0003700">
    <property type="term" value="F:DNA-binding transcription factor activity"/>
    <property type="evidence" value="ECO:0007669"/>
    <property type="project" value="InterPro"/>
</dbReference>
<gene>
    <name evidence="5" type="ORF">NWFMUON74_24350</name>
</gene>
<dbReference type="SUPFAM" id="SSF46689">
    <property type="entry name" value="Homeodomain-like"/>
    <property type="match status" value="2"/>
</dbReference>
<evidence type="ECO:0000313" key="6">
    <source>
        <dbReference type="Proteomes" id="UP000516173"/>
    </source>
</evidence>
<evidence type="ECO:0000256" key="3">
    <source>
        <dbReference type="ARBA" id="ARBA00023163"/>
    </source>
</evidence>
<dbReference type="InterPro" id="IPR009057">
    <property type="entry name" value="Homeodomain-like_sf"/>
</dbReference>
<dbReference type="GeneID" id="80351657"/>
<dbReference type="GO" id="GO:0043565">
    <property type="term" value="F:sequence-specific DNA binding"/>
    <property type="evidence" value="ECO:0007669"/>
    <property type="project" value="InterPro"/>
</dbReference>
<dbReference type="InterPro" id="IPR050204">
    <property type="entry name" value="AraC_XylS_family_regulators"/>
</dbReference>
<keyword evidence="1" id="KW-0805">Transcription regulation</keyword>
<feature type="domain" description="HTH araC/xylS-type" evidence="4">
    <location>
        <begin position="35"/>
        <end position="133"/>
    </location>
</feature>
<reference evidence="5 6" key="1">
    <citation type="submission" date="2020-08" db="EMBL/GenBank/DDBJ databases">
        <title>Genome Sequencing of Nocardia wallacei strain FMUON74 and assembly.</title>
        <authorList>
            <person name="Toyokawa M."/>
            <person name="Uesaka K."/>
        </authorList>
    </citation>
    <scope>NUCLEOTIDE SEQUENCE [LARGE SCALE GENOMIC DNA]</scope>
    <source>
        <strain evidence="5 6">FMUON74</strain>
    </source>
</reference>
<organism evidence="5 6">
    <name type="scientific">Nocardia wallacei</name>
    <dbReference type="NCBI Taxonomy" id="480035"/>
    <lineage>
        <taxon>Bacteria</taxon>
        <taxon>Bacillati</taxon>
        <taxon>Actinomycetota</taxon>
        <taxon>Actinomycetes</taxon>
        <taxon>Mycobacteriales</taxon>
        <taxon>Nocardiaceae</taxon>
        <taxon>Nocardia</taxon>
    </lineage>
</organism>
<protein>
    <recommendedName>
        <fullName evidence="4">HTH araC/xylS-type domain-containing protein</fullName>
    </recommendedName>
</protein>
<evidence type="ECO:0000256" key="2">
    <source>
        <dbReference type="ARBA" id="ARBA00023125"/>
    </source>
</evidence>
<dbReference type="InterPro" id="IPR020449">
    <property type="entry name" value="Tscrpt_reg_AraC-type_HTH"/>
</dbReference>
<dbReference type="PROSITE" id="PS01124">
    <property type="entry name" value="HTH_ARAC_FAMILY_2"/>
    <property type="match status" value="1"/>
</dbReference>
<name>A0A7G1KKD8_9NOCA</name>
<keyword evidence="3" id="KW-0804">Transcription</keyword>
<dbReference type="Gene3D" id="1.10.10.60">
    <property type="entry name" value="Homeodomain-like"/>
    <property type="match status" value="2"/>
</dbReference>
<accession>A0A7G1KKD8</accession>
<dbReference type="Proteomes" id="UP000516173">
    <property type="component" value="Chromosome"/>
</dbReference>
<dbReference type="KEGG" id="nwl:NWFMUON74_24350"/>
<dbReference type="PANTHER" id="PTHR46796">
    <property type="entry name" value="HTH-TYPE TRANSCRIPTIONAL ACTIVATOR RHAS-RELATED"/>
    <property type="match status" value="1"/>
</dbReference>
<proteinExistence type="predicted"/>
<dbReference type="EMBL" id="AP023396">
    <property type="protein sequence ID" value="BCK54663.1"/>
    <property type="molecule type" value="Genomic_DNA"/>
</dbReference>